<dbReference type="Proteomes" id="UP000290253">
    <property type="component" value="Unassembled WGS sequence"/>
</dbReference>
<reference evidence="4 5" key="1">
    <citation type="journal article" date="2016" name="Int. J. Syst. Evol. Microbiol.">
        <title>Acidipila dinghuensis sp. nov., an acidobacterium isolated from forest soil.</title>
        <authorList>
            <person name="Jiang Y.W."/>
            <person name="Wang J."/>
            <person name="Chen M.H."/>
            <person name="Lv Y.Y."/>
            <person name="Qiu L.H."/>
        </authorList>
    </citation>
    <scope>NUCLEOTIDE SEQUENCE [LARGE SCALE GENOMIC DNA]</scope>
    <source>
        <strain evidence="4 5">DHOF10</strain>
    </source>
</reference>
<keyword evidence="3" id="KW-0812">Transmembrane</keyword>
<dbReference type="RefSeq" id="WP_129207140.1">
    <property type="nucleotide sequence ID" value="NZ_BMGU01000001.1"/>
</dbReference>
<evidence type="ECO:0000313" key="5">
    <source>
        <dbReference type="Proteomes" id="UP000290253"/>
    </source>
</evidence>
<dbReference type="OrthoDB" id="122769at2"/>
<evidence type="ECO:0000256" key="3">
    <source>
        <dbReference type="SAM" id="Phobius"/>
    </source>
</evidence>
<gene>
    <name evidence="4" type="ORF">ESZ00_05495</name>
</gene>
<keyword evidence="3" id="KW-1133">Transmembrane helix</keyword>
<feature type="transmembrane region" description="Helical" evidence="3">
    <location>
        <begin position="191"/>
        <end position="211"/>
    </location>
</feature>
<dbReference type="AlphaFoldDB" id="A0A4Q1SID4"/>
<sequence length="220" mass="23921">MIDELMSKLGRSRGTASRNPKETARETAVDRLIELASDDPSSGKRGAGDDLLEGRLDPHLAIEESREAEASQDPHALARALTQLKAIVPFLTRLAPLLDARFLPLLELLGMGHGQQNQQQNLAATRELREGVTGLQSGQRDLRLTLQSQAVEIQRLEDQVSRLREAAEKTNLEHSELVEDVKSLGSLVRTVGAALAVLLVILILMVGLLLAKLHDPASQG</sequence>
<keyword evidence="5" id="KW-1185">Reference proteome</keyword>
<name>A0A4Q1SID4_9BACT</name>
<accession>A0A4Q1SID4</accession>
<feature type="region of interest" description="Disordered" evidence="2">
    <location>
        <begin position="1"/>
        <end position="53"/>
    </location>
</feature>
<evidence type="ECO:0000313" key="4">
    <source>
        <dbReference type="EMBL" id="RXS97361.1"/>
    </source>
</evidence>
<keyword evidence="1" id="KW-0175">Coiled coil</keyword>
<comment type="caution">
    <text evidence="4">The sequence shown here is derived from an EMBL/GenBank/DDBJ whole genome shotgun (WGS) entry which is preliminary data.</text>
</comment>
<evidence type="ECO:0000256" key="1">
    <source>
        <dbReference type="SAM" id="Coils"/>
    </source>
</evidence>
<feature type="coiled-coil region" evidence="1">
    <location>
        <begin position="139"/>
        <end position="180"/>
    </location>
</feature>
<evidence type="ECO:0000256" key="2">
    <source>
        <dbReference type="SAM" id="MobiDB-lite"/>
    </source>
</evidence>
<feature type="compositionally biased region" description="Basic and acidic residues" evidence="2">
    <location>
        <begin position="19"/>
        <end position="33"/>
    </location>
</feature>
<keyword evidence="3" id="KW-0472">Membrane</keyword>
<organism evidence="4 5">
    <name type="scientific">Silvibacterium dinghuense</name>
    <dbReference type="NCBI Taxonomy" id="1560006"/>
    <lineage>
        <taxon>Bacteria</taxon>
        <taxon>Pseudomonadati</taxon>
        <taxon>Acidobacteriota</taxon>
        <taxon>Terriglobia</taxon>
        <taxon>Terriglobales</taxon>
        <taxon>Acidobacteriaceae</taxon>
        <taxon>Silvibacterium</taxon>
    </lineage>
</organism>
<proteinExistence type="predicted"/>
<protein>
    <submittedName>
        <fullName evidence="4">Uncharacterized protein</fullName>
    </submittedName>
</protein>
<dbReference type="EMBL" id="SDMK01000001">
    <property type="protein sequence ID" value="RXS97361.1"/>
    <property type="molecule type" value="Genomic_DNA"/>
</dbReference>